<keyword evidence="2 3" id="KW-0808">Transferase</keyword>
<evidence type="ECO:0000256" key="2">
    <source>
        <dbReference type="ARBA" id="ARBA00022679"/>
    </source>
</evidence>
<sequence>MNLSEVKTTTGDIKVNLKNVHETLLLPLWCRAMVSEFHCPDLEDLYANDIIKQLDYDFSGFHSHIKNYFIILLAARAKEMEQQVKRYISLHPGATIVNIGAGLDTTFYRINNGTVKWYDLDAPGVVYLRKTLLKDDPRKTSIAKSMFDPSFPDEIIPSGDGLLFLISGVLMYFTEEEVRSLFRLLASRFPGCEVLFDHLTPFGLATADHMVKRSGIHGAKMQWGSNNICSLEKWGIQISLLESHPVCNDFTLNPSSGILSNLLIRLNRLLRIYTLNQIRIS</sequence>
<dbReference type="SUPFAM" id="SSF53335">
    <property type="entry name" value="S-adenosyl-L-methionine-dependent methyltransferases"/>
    <property type="match status" value="1"/>
</dbReference>
<dbReference type="EMBL" id="FRFD01000003">
    <property type="protein sequence ID" value="SHO43258.1"/>
    <property type="molecule type" value="Genomic_DNA"/>
</dbReference>
<dbReference type="InterPro" id="IPR029063">
    <property type="entry name" value="SAM-dependent_MTases_sf"/>
</dbReference>
<dbReference type="GO" id="GO:0008168">
    <property type="term" value="F:methyltransferase activity"/>
    <property type="evidence" value="ECO:0007669"/>
    <property type="project" value="UniProtKB-KW"/>
</dbReference>
<evidence type="ECO:0000313" key="4">
    <source>
        <dbReference type="Proteomes" id="UP000184612"/>
    </source>
</evidence>
<gene>
    <name evidence="3" type="ORF">SAMN02745217_00147</name>
</gene>
<dbReference type="InterPro" id="IPR016874">
    <property type="entry name" value="TcmP-like"/>
</dbReference>
<dbReference type="Pfam" id="PF04072">
    <property type="entry name" value="LCM"/>
    <property type="match status" value="1"/>
</dbReference>
<dbReference type="PANTHER" id="PTHR43619">
    <property type="entry name" value="S-ADENOSYL-L-METHIONINE-DEPENDENT METHYLTRANSFERASE YKTD-RELATED"/>
    <property type="match status" value="1"/>
</dbReference>
<dbReference type="Proteomes" id="UP000184612">
    <property type="component" value="Unassembled WGS sequence"/>
</dbReference>
<name>A0A1M7XWR6_9FIRM</name>
<reference evidence="3 4" key="1">
    <citation type="submission" date="2016-12" db="EMBL/GenBank/DDBJ databases">
        <authorList>
            <person name="Song W.-J."/>
            <person name="Kurnit D.M."/>
        </authorList>
    </citation>
    <scope>NUCLEOTIDE SEQUENCE [LARGE SCALE GENOMIC DNA]</scope>
    <source>
        <strain evidence="3 4">DSM 12503</strain>
    </source>
</reference>
<organism evidence="3 4">
    <name type="scientific">Anaerocolumna xylanovorans DSM 12503</name>
    <dbReference type="NCBI Taxonomy" id="1121345"/>
    <lineage>
        <taxon>Bacteria</taxon>
        <taxon>Bacillati</taxon>
        <taxon>Bacillota</taxon>
        <taxon>Clostridia</taxon>
        <taxon>Lachnospirales</taxon>
        <taxon>Lachnospiraceae</taxon>
        <taxon>Anaerocolumna</taxon>
    </lineage>
</organism>
<dbReference type="PIRSF" id="PIRSF028177">
    <property type="entry name" value="Polyketide_synth_Omtfrase_TcmP"/>
    <property type="match status" value="1"/>
</dbReference>
<keyword evidence="1 3" id="KW-0489">Methyltransferase</keyword>
<dbReference type="STRING" id="1121345.SAMN02745217_00147"/>
<dbReference type="RefSeq" id="WP_073586906.1">
    <property type="nucleotide sequence ID" value="NZ_FRFD01000003.1"/>
</dbReference>
<evidence type="ECO:0000313" key="3">
    <source>
        <dbReference type="EMBL" id="SHO43258.1"/>
    </source>
</evidence>
<evidence type="ECO:0000256" key="1">
    <source>
        <dbReference type="ARBA" id="ARBA00022603"/>
    </source>
</evidence>
<dbReference type="PANTHER" id="PTHR43619:SF2">
    <property type="entry name" value="S-ADENOSYL-L-METHIONINE-DEPENDENT METHYLTRANSFERASES SUPERFAMILY PROTEIN"/>
    <property type="match status" value="1"/>
</dbReference>
<dbReference type="InterPro" id="IPR007213">
    <property type="entry name" value="Ppm1/Ppm2/Tcmp"/>
</dbReference>
<dbReference type="Gene3D" id="3.40.50.150">
    <property type="entry name" value="Vaccinia Virus protein VP39"/>
    <property type="match status" value="1"/>
</dbReference>
<accession>A0A1M7XWR6</accession>
<keyword evidence="4" id="KW-1185">Reference proteome</keyword>
<dbReference type="GO" id="GO:0032259">
    <property type="term" value="P:methylation"/>
    <property type="evidence" value="ECO:0007669"/>
    <property type="project" value="UniProtKB-KW"/>
</dbReference>
<proteinExistence type="predicted"/>
<protein>
    <submittedName>
        <fullName evidence="3">Leucine carboxyl methyltransferase</fullName>
    </submittedName>
</protein>
<dbReference type="AlphaFoldDB" id="A0A1M7XWR6"/>